<dbReference type="InterPro" id="IPR051888">
    <property type="entry name" value="UPF0148_domain"/>
</dbReference>
<dbReference type="EMBL" id="KE356560">
    <property type="protein sequence ID" value="ERG93564.1"/>
    <property type="molecule type" value="Genomic_DNA"/>
</dbReference>
<organism evidence="2 3">
    <name type="scientific">Haloquadratum walsbyi J07HQW1</name>
    <dbReference type="NCBI Taxonomy" id="1238424"/>
    <lineage>
        <taxon>Archaea</taxon>
        <taxon>Methanobacteriati</taxon>
        <taxon>Methanobacteriota</taxon>
        <taxon>Stenosarchaea group</taxon>
        <taxon>Halobacteria</taxon>
        <taxon>Halobacteriales</taxon>
        <taxon>Haloferacaceae</taxon>
        <taxon>Haloquadratum</taxon>
    </lineage>
</organism>
<feature type="compositionally biased region" description="Low complexity" evidence="1">
    <location>
        <begin position="182"/>
        <end position="195"/>
    </location>
</feature>
<sequence length="283" mass="30558">MYRLIIPPVGFSMWHTMIISVSDFDEEAERERLREKYEKDAERRAETQQMSELLLKGATMTNAHCETCGSPIFRYEGQEFCPTCQSQNAERNAADNGSVNASDSRGNTAPDNSSQSASADTATASNAQANTQPSTEADTQADTTPAPESSPADQNNTVSSANADRSDASPTVEPVDTTVQPNTSNSIQSQSTSESDVTPTQTDPSRHSRGDNDAVAEVNSTAHTNTSEQRPAETAPTRQTAIESLREALTRHAQLAAGSDDPRRARDHLRASNEAAEALKQLR</sequence>
<name>U1MTH1_9EURY</name>
<dbReference type="Pfam" id="PF06677">
    <property type="entry name" value="Auto_anti-p27"/>
    <property type="match status" value="1"/>
</dbReference>
<dbReference type="STRING" id="1238424.J07HQW1_03628"/>
<evidence type="ECO:0000256" key="1">
    <source>
        <dbReference type="SAM" id="MobiDB-lite"/>
    </source>
</evidence>
<dbReference type="PANTHER" id="PTHR16537:SF1">
    <property type="entry name" value="PROTEIN ZNRD2"/>
    <property type="match status" value="1"/>
</dbReference>
<protein>
    <submittedName>
        <fullName evidence="2">Zn-finger containing protein</fullName>
    </submittedName>
</protein>
<dbReference type="PANTHER" id="PTHR16537">
    <property type="entry name" value="SJOEGREN SYNDROME/SCLERODERMA AUTOANTIGEN 1"/>
    <property type="match status" value="1"/>
</dbReference>
<accession>U1MTH1</accession>
<dbReference type="InterPro" id="IPR009563">
    <property type="entry name" value="SSSCA1"/>
</dbReference>
<feature type="region of interest" description="Disordered" evidence="1">
    <location>
        <begin position="92"/>
        <end position="238"/>
    </location>
</feature>
<feature type="compositionally biased region" description="Polar residues" evidence="1">
    <location>
        <begin position="218"/>
        <end position="229"/>
    </location>
</feature>
<proteinExistence type="predicted"/>
<evidence type="ECO:0000313" key="2">
    <source>
        <dbReference type="EMBL" id="ERG93564.1"/>
    </source>
</evidence>
<feature type="compositionally biased region" description="Polar residues" evidence="1">
    <location>
        <begin position="92"/>
        <end position="110"/>
    </location>
</feature>
<dbReference type="HOGENOM" id="CLU_085607_0_0_2"/>
<dbReference type="Proteomes" id="UP000030649">
    <property type="component" value="Unassembled WGS sequence"/>
</dbReference>
<feature type="compositionally biased region" description="Polar residues" evidence="1">
    <location>
        <begin position="133"/>
        <end position="163"/>
    </location>
</feature>
<feature type="compositionally biased region" description="Low complexity" evidence="1">
    <location>
        <begin position="111"/>
        <end position="132"/>
    </location>
</feature>
<dbReference type="AlphaFoldDB" id="U1MTH1"/>
<reference evidence="2 3" key="1">
    <citation type="journal article" date="2013" name="PLoS ONE">
        <title>Assembly-driven community genomics of a hypersaline microbial ecosystem.</title>
        <authorList>
            <person name="Podell S."/>
            <person name="Ugalde J.A."/>
            <person name="Narasingarao P."/>
            <person name="Banfield J.F."/>
            <person name="Heidelberg K.B."/>
            <person name="Allen E.E."/>
        </authorList>
    </citation>
    <scope>NUCLEOTIDE SEQUENCE [LARGE SCALE GENOMIC DNA]</scope>
    <source>
        <strain evidence="3">J07HQW1</strain>
    </source>
</reference>
<evidence type="ECO:0000313" key="3">
    <source>
        <dbReference type="Proteomes" id="UP000030649"/>
    </source>
</evidence>
<gene>
    <name evidence="2" type="ORF">J07HQW1_03628</name>
</gene>
<dbReference type="NCBIfam" id="NF009142">
    <property type="entry name" value="PRK12495.1-3"/>
    <property type="match status" value="1"/>
</dbReference>